<dbReference type="InParanoid" id="A0A804K176"/>
<accession>A0A804K176</accession>
<evidence type="ECO:0000313" key="2">
    <source>
        <dbReference type="EnsemblPlants" id="Ma08_p00020.1"/>
    </source>
</evidence>
<dbReference type="EnsemblPlants" id="Ma08_t00020.1">
    <property type="protein sequence ID" value="Ma08_p00020.1"/>
    <property type="gene ID" value="Ma08_g00020"/>
</dbReference>
<dbReference type="AlphaFoldDB" id="A0A804K176"/>
<keyword evidence="1" id="KW-0812">Transmembrane</keyword>
<dbReference type="Gramene" id="Ma08_t00020.1">
    <property type="protein sequence ID" value="Ma08_p00020.1"/>
    <property type="gene ID" value="Ma08_g00020"/>
</dbReference>
<dbReference type="OMA" id="CVYYVLC"/>
<keyword evidence="1" id="KW-1133">Transmembrane helix</keyword>
<organism evidence="2 3">
    <name type="scientific">Musa acuminata subsp. malaccensis</name>
    <name type="common">Wild banana</name>
    <name type="synonym">Musa malaccensis</name>
    <dbReference type="NCBI Taxonomy" id="214687"/>
    <lineage>
        <taxon>Eukaryota</taxon>
        <taxon>Viridiplantae</taxon>
        <taxon>Streptophyta</taxon>
        <taxon>Embryophyta</taxon>
        <taxon>Tracheophyta</taxon>
        <taxon>Spermatophyta</taxon>
        <taxon>Magnoliopsida</taxon>
        <taxon>Liliopsida</taxon>
        <taxon>Zingiberales</taxon>
        <taxon>Musaceae</taxon>
        <taxon>Musa</taxon>
    </lineage>
</organism>
<reference evidence="2" key="1">
    <citation type="submission" date="2021-05" db="UniProtKB">
        <authorList>
            <consortium name="EnsemblPlants"/>
        </authorList>
    </citation>
    <scope>IDENTIFICATION</scope>
    <source>
        <strain evidence="2">subsp. malaccensis</strain>
    </source>
</reference>
<name>A0A804K176_MUSAM</name>
<proteinExistence type="predicted"/>
<evidence type="ECO:0000313" key="3">
    <source>
        <dbReference type="Proteomes" id="UP000012960"/>
    </source>
</evidence>
<keyword evidence="1" id="KW-0472">Membrane</keyword>
<sequence>MLCVCVYCVCCVCVYYVLCVCVCVYYVLCVYVYCVCCLLCVLCVWVLYVLRDCCDLFVIDYRYVVQLFFYVMRCFTKGFRCVSTKEEERATTVATP</sequence>
<evidence type="ECO:0000256" key="1">
    <source>
        <dbReference type="SAM" id="Phobius"/>
    </source>
</evidence>
<protein>
    <submittedName>
        <fullName evidence="2">Uncharacterized protein</fullName>
    </submittedName>
</protein>
<dbReference type="Proteomes" id="UP000012960">
    <property type="component" value="Unplaced"/>
</dbReference>
<keyword evidence="3" id="KW-1185">Reference proteome</keyword>
<feature type="transmembrane region" description="Helical" evidence="1">
    <location>
        <begin position="30"/>
        <end position="50"/>
    </location>
</feature>